<evidence type="ECO:0000259" key="2">
    <source>
        <dbReference type="Pfam" id="PF07331"/>
    </source>
</evidence>
<evidence type="ECO:0000313" key="5">
    <source>
        <dbReference type="Proteomes" id="UP000758856"/>
    </source>
</evidence>
<protein>
    <submittedName>
        <fullName evidence="3">Tripartite tricarboxylate transporter TctB</fullName>
    </submittedName>
</protein>
<reference evidence="3" key="1">
    <citation type="journal article" date="2014" name="Int. J. Syst. Evol. Microbiol.">
        <title>Complete genome sequence of Corynebacterium casei LMG S-19264T (=DSM 44701T), isolated from a smear-ripened cheese.</title>
        <authorList>
            <consortium name="US DOE Joint Genome Institute (JGI-PGF)"/>
            <person name="Walter F."/>
            <person name="Albersmeier A."/>
            <person name="Kalinowski J."/>
            <person name="Ruckert C."/>
        </authorList>
    </citation>
    <scope>NUCLEOTIDE SEQUENCE</scope>
    <source>
        <strain evidence="3">VKM B-1606</strain>
    </source>
</reference>
<keyword evidence="1" id="KW-0812">Transmembrane</keyword>
<feature type="transmembrane region" description="Helical" evidence="1">
    <location>
        <begin position="126"/>
        <end position="148"/>
    </location>
</feature>
<dbReference type="EMBL" id="JAFBCY010000002">
    <property type="protein sequence ID" value="MBM7851507.1"/>
    <property type="molecule type" value="Genomic_DNA"/>
</dbReference>
<reference evidence="3" key="3">
    <citation type="submission" date="2023-01" db="EMBL/GenBank/DDBJ databases">
        <authorList>
            <person name="Sun Q."/>
            <person name="Evtushenko L."/>
        </authorList>
    </citation>
    <scope>NUCLEOTIDE SEQUENCE</scope>
    <source>
        <strain evidence="3">VKM B-1606</strain>
    </source>
</reference>
<dbReference type="Proteomes" id="UP000758856">
    <property type="component" value="Unassembled WGS sequence"/>
</dbReference>
<comment type="caution">
    <text evidence="3">The sequence shown here is derived from an EMBL/GenBank/DDBJ whole genome shotgun (WGS) entry which is preliminary data.</text>
</comment>
<accession>A0A9W6MQD6</accession>
<keyword evidence="1" id="KW-1133">Transmembrane helix</keyword>
<evidence type="ECO:0000256" key="1">
    <source>
        <dbReference type="SAM" id="Phobius"/>
    </source>
</evidence>
<feature type="domain" description="DUF1468" evidence="2">
    <location>
        <begin position="7"/>
        <end position="153"/>
    </location>
</feature>
<proteinExistence type="predicted"/>
<gene>
    <name evidence="3" type="ORF">GCM10008170_05840</name>
    <name evidence="4" type="ORF">JOD31_001732</name>
</gene>
<evidence type="ECO:0000313" key="6">
    <source>
        <dbReference type="Proteomes" id="UP001143400"/>
    </source>
</evidence>
<keyword evidence="1" id="KW-0472">Membrane</keyword>
<name>A0A9W6MQD6_9HYPH</name>
<organism evidence="3 6">
    <name type="scientific">Methylopila capsulata</name>
    <dbReference type="NCBI Taxonomy" id="61654"/>
    <lineage>
        <taxon>Bacteria</taxon>
        <taxon>Pseudomonadati</taxon>
        <taxon>Pseudomonadota</taxon>
        <taxon>Alphaproteobacteria</taxon>
        <taxon>Hyphomicrobiales</taxon>
        <taxon>Methylopilaceae</taxon>
        <taxon>Methylopila</taxon>
    </lineage>
</organism>
<dbReference type="EMBL" id="BSFF01000001">
    <property type="protein sequence ID" value="GLK54565.1"/>
    <property type="molecule type" value="Genomic_DNA"/>
</dbReference>
<dbReference type="Pfam" id="PF07331">
    <property type="entry name" value="TctB"/>
    <property type="match status" value="1"/>
</dbReference>
<feature type="transmembrane region" description="Helical" evidence="1">
    <location>
        <begin position="85"/>
        <end position="114"/>
    </location>
</feature>
<sequence>MRVNDAVTGAILVVLGSAVTLQSRGFPDVPGQQYGAAVFPTVIALALVGCGAVLIAQGLRRRPAPAEAPPPGEERADWTRSGRAWFNLLACLALVVGYVLLAPVIGFLAAMTILTALVCLLLGVRWWIALAVGLAAAIVIHQGFTVLLRVPLPRGVIIPF</sequence>
<dbReference type="RefSeq" id="WP_246482399.1">
    <property type="nucleotide sequence ID" value="NZ_BSFF01000001.1"/>
</dbReference>
<evidence type="ECO:0000313" key="3">
    <source>
        <dbReference type="EMBL" id="GLK54565.1"/>
    </source>
</evidence>
<feature type="transmembrane region" description="Helical" evidence="1">
    <location>
        <begin position="34"/>
        <end position="56"/>
    </location>
</feature>
<evidence type="ECO:0000313" key="4">
    <source>
        <dbReference type="EMBL" id="MBM7851507.1"/>
    </source>
</evidence>
<reference evidence="4 5" key="2">
    <citation type="submission" date="2021-01" db="EMBL/GenBank/DDBJ databases">
        <title>Genomic Encyclopedia of Type Strains, Phase IV (KMG-IV): sequencing the most valuable type-strain genomes for metagenomic binning, comparative biology and taxonomic classification.</title>
        <authorList>
            <person name="Goeker M."/>
        </authorList>
    </citation>
    <scope>NUCLEOTIDE SEQUENCE [LARGE SCALE GENOMIC DNA]</scope>
    <source>
        <strain evidence="4 5">DSM 6130</strain>
    </source>
</reference>
<dbReference type="InterPro" id="IPR009936">
    <property type="entry name" value="DUF1468"/>
</dbReference>
<keyword evidence="5" id="KW-1185">Reference proteome</keyword>
<dbReference type="AlphaFoldDB" id="A0A9W6MQD6"/>
<dbReference type="Proteomes" id="UP001143400">
    <property type="component" value="Unassembled WGS sequence"/>
</dbReference>